<proteinExistence type="predicted"/>
<organism evidence="1 2">
    <name type="scientific">Bifidobacterium pseudolongum subsp. pseudolongum</name>
    <dbReference type="NCBI Taxonomy" id="31954"/>
    <lineage>
        <taxon>Bacteria</taxon>
        <taxon>Bacillati</taxon>
        <taxon>Actinomycetota</taxon>
        <taxon>Actinomycetes</taxon>
        <taxon>Bifidobacteriales</taxon>
        <taxon>Bifidobacteriaceae</taxon>
        <taxon>Bifidobacterium</taxon>
    </lineage>
</organism>
<comment type="caution">
    <text evidence="1">The sequence shown here is derived from an EMBL/GenBank/DDBJ whole genome shotgun (WGS) entry which is preliminary data.</text>
</comment>
<gene>
    <name evidence="1" type="ORF">PG2054B_0216</name>
</gene>
<reference evidence="1 2" key="1">
    <citation type="submission" date="2018-12" db="EMBL/GenBank/DDBJ databases">
        <title>Unveiling genomic diversity among members of the Bifidobacterium pseudolongum species, a widely distributed gut commensal of the animal kingdom.</title>
        <authorList>
            <person name="Lugli G.A."/>
            <person name="Duranti S."/>
            <person name="Albert K."/>
            <person name="Mancabelli L."/>
            <person name="Napoli S."/>
            <person name="Viappiani A."/>
            <person name="Anzalone R."/>
            <person name="Longhi G."/>
            <person name="Milani C."/>
            <person name="Turroni F."/>
            <person name="Alessandri G."/>
            <person name="Sela D.A."/>
            <person name="Van Sinderen D."/>
            <person name="Ventura M."/>
        </authorList>
    </citation>
    <scope>NUCLEOTIDE SEQUENCE [LARGE SCALE GENOMIC DNA]</scope>
    <source>
        <strain evidence="1 2">2054B</strain>
    </source>
</reference>
<protein>
    <submittedName>
        <fullName evidence="1">Acetyltransferase, GNAT family</fullName>
    </submittedName>
</protein>
<dbReference type="Proteomes" id="UP000294221">
    <property type="component" value="Unassembled WGS sequence"/>
</dbReference>
<dbReference type="EMBL" id="RYUN01000005">
    <property type="protein sequence ID" value="RYQ23000.1"/>
    <property type="molecule type" value="Genomic_DNA"/>
</dbReference>
<evidence type="ECO:0000313" key="2">
    <source>
        <dbReference type="Proteomes" id="UP000294221"/>
    </source>
</evidence>
<keyword evidence="1" id="KW-0808">Transferase</keyword>
<evidence type="ECO:0000313" key="1">
    <source>
        <dbReference type="EMBL" id="RYQ23000.1"/>
    </source>
</evidence>
<dbReference type="GO" id="GO:0016740">
    <property type="term" value="F:transferase activity"/>
    <property type="evidence" value="ECO:0007669"/>
    <property type="project" value="UniProtKB-KW"/>
</dbReference>
<dbReference type="AlphaFoldDB" id="A0A4Q5ACZ3"/>
<accession>A0A4Q5ACZ3</accession>
<sequence>MSMLPELELIMVNEFDDLMGCDMFSRFHLEGKHENELLLLSPVVVKMDFQRQHVSKDIIESGFQSTAAHYTTPRNMNK</sequence>
<name>A0A4Q5ACZ3_9BIFI</name>